<name>A0A232FER7_9HYME</name>
<comment type="caution">
    <text evidence="1">The sequence shown here is derived from an EMBL/GenBank/DDBJ whole genome shotgun (WGS) entry which is preliminary data.</text>
</comment>
<dbReference type="InterPro" id="IPR012132">
    <property type="entry name" value="GMC_OxRdtase"/>
</dbReference>
<dbReference type="GO" id="GO:0016491">
    <property type="term" value="F:oxidoreductase activity"/>
    <property type="evidence" value="ECO:0007669"/>
    <property type="project" value="TreeGrafter"/>
</dbReference>
<proteinExistence type="predicted"/>
<dbReference type="EMBL" id="NNAY01000314">
    <property type="protein sequence ID" value="OXU29284.1"/>
    <property type="molecule type" value="Genomic_DNA"/>
</dbReference>
<dbReference type="GO" id="GO:0050660">
    <property type="term" value="F:flavin adenine dinucleotide binding"/>
    <property type="evidence" value="ECO:0007669"/>
    <property type="project" value="InterPro"/>
</dbReference>
<evidence type="ECO:0000313" key="2">
    <source>
        <dbReference type="Proteomes" id="UP000215335"/>
    </source>
</evidence>
<dbReference type="AlphaFoldDB" id="A0A232FER7"/>
<dbReference type="Proteomes" id="UP000215335">
    <property type="component" value="Unassembled WGS sequence"/>
</dbReference>
<evidence type="ECO:0000313" key="1">
    <source>
        <dbReference type="EMBL" id="OXU29284.1"/>
    </source>
</evidence>
<keyword evidence="2" id="KW-1185">Reference proteome</keyword>
<dbReference type="STRING" id="543379.A0A232FER7"/>
<dbReference type="Gene3D" id="3.30.560.10">
    <property type="entry name" value="Glucose Oxidase, domain 3"/>
    <property type="match status" value="1"/>
</dbReference>
<protein>
    <submittedName>
        <fullName evidence="1">Uncharacterized protein</fullName>
    </submittedName>
</protein>
<organism evidence="1 2">
    <name type="scientific">Trichomalopsis sarcophagae</name>
    <dbReference type="NCBI Taxonomy" id="543379"/>
    <lineage>
        <taxon>Eukaryota</taxon>
        <taxon>Metazoa</taxon>
        <taxon>Ecdysozoa</taxon>
        <taxon>Arthropoda</taxon>
        <taxon>Hexapoda</taxon>
        <taxon>Insecta</taxon>
        <taxon>Pterygota</taxon>
        <taxon>Neoptera</taxon>
        <taxon>Endopterygota</taxon>
        <taxon>Hymenoptera</taxon>
        <taxon>Apocrita</taxon>
        <taxon>Proctotrupomorpha</taxon>
        <taxon>Chalcidoidea</taxon>
        <taxon>Pteromalidae</taxon>
        <taxon>Pteromalinae</taxon>
        <taxon>Trichomalopsis</taxon>
    </lineage>
</organism>
<dbReference type="PANTHER" id="PTHR11552:SF208">
    <property type="entry name" value="RE36204P-RELATED"/>
    <property type="match status" value="1"/>
</dbReference>
<sequence>MRRMILGVRESVRLSKTQAMQKYHAKLPENPIPGCEQFEKDSDGFWDCTIRTFANTLYHPSGT</sequence>
<dbReference type="SUPFAM" id="SSF54373">
    <property type="entry name" value="FAD-linked reductases, C-terminal domain"/>
    <property type="match status" value="1"/>
</dbReference>
<accession>A0A232FER7</accession>
<gene>
    <name evidence="1" type="ORF">TSAR_009450</name>
</gene>
<reference evidence="1 2" key="1">
    <citation type="journal article" date="2017" name="Curr. Biol.">
        <title>The Evolution of Venom by Co-option of Single-Copy Genes.</title>
        <authorList>
            <person name="Martinson E.O."/>
            <person name="Mrinalini"/>
            <person name="Kelkar Y.D."/>
            <person name="Chang C.H."/>
            <person name="Werren J.H."/>
        </authorList>
    </citation>
    <scope>NUCLEOTIDE SEQUENCE [LARGE SCALE GENOMIC DNA]</scope>
    <source>
        <strain evidence="1 2">Alberta</strain>
        <tissue evidence="1">Whole body</tissue>
    </source>
</reference>
<dbReference type="PANTHER" id="PTHR11552">
    <property type="entry name" value="GLUCOSE-METHANOL-CHOLINE GMC OXIDOREDUCTASE"/>
    <property type="match status" value="1"/>
</dbReference>